<comment type="cofactor">
    <cofactor evidence="1">
        <name>heme b</name>
        <dbReference type="ChEBI" id="CHEBI:60344"/>
    </cofactor>
</comment>
<dbReference type="InterPro" id="IPR006314">
    <property type="entry name" value="Dyp_peroxidase"/>
</dbReference>
<evidence type="ECO:0000313" key="10">
    <source>
        <dbReference type="EMBL" id="SFG26006.1"/>
    </source>
</evidence>
<keyword evidence="5" id="KW-0408">Iron</keyword>
<dbReference type="GO" id="GO:0004601">
    <property type="term" value="F:peroxidase activity"/>
    <property type="evidence" value="ECO:0007669"/>
    <property type="project" value="UniProtKB-KW"/>
</dbReference>
<evidence type="ECO:0000259" key="9">
    <source>
        <dbReference type="Pfam" id="PF20628"/>
    </source>
</evidence>
<accession>A0A1I2QJX6</accession>
<reference evidence="10 11" key="1">
    <citation type="submission" date="2016-10" db="EMBL/GenBank/DDBJ databases">
        <authorList>
            <person name="de Groot N.N."/>
        </authorList>
    </citation>
    <scope>NUCLEOTIDE SEQUENCE [LARGE SCALE GENOMIC DNA]</scope>
    <source>
        <strain>J11</strain>
        <strain evidence="11">PG 39</strain>
    </source>
</reference>
<keyword evidence="11" id="KW-1185">Reference proteome</keyword>
<evidence type="ECO:0000256" key="1">
    <source>
        <dbReference type="ARBA" id="ARBA00001970"/>
    </source>
</evidence>
<dbReference type="Pfam" id="PF20628">
    <property type="entry name" value="Dyp_perox_C"/>
    <property type="match status" value="1"/>
</dbReference>
<name>A0A1I2QJX6_9CORY</name>
<feature type="domain" description="Dyp-type peroxidase C-terminal" evidence="9">
    <location>
        <begin position="152"/>
        <end position="309"/>
    </location>
</feature>
<dbReference type="GO" id="GO:0046872">
    <property type="term" value="F:metal ion binding"/>
    <property type="evidence" value="ECO:0007669"/>
    <property type="project" value="UniProtKB-KW"/>
</dbReference>
<dbReference type="AlphaFoldDB" id="A0A1I2QJX6"/>
<organism evidence="10 11">
    <name type="scientific">Corynebacterium spheniscorum</name>
    <dbReference type="NCBI Taxonomy" id="185761"/>
    <lineage>
        <taxon>Bacteria</taxon>
        <taxon>Bacillati</taxon>
        <taxon>Actinomycetota</taxon>
        <taxon>Actinomycetes</taxon>
        <taxon>Mycobacteriales</taxon>
        <taxon>Corynebacteriaceae</taxon>
        <taxon>Corynebacterium</taxon>
    </lineage>
</organism>
<dbReference type="SUPFAM" id="SSF54909">
    <property type="entry name" value="Dimeric alpha+beta barrel"/>
    <property type="match status" value="1"/>
</dbReference>
<dbReference type="Proteomes" id="UP000199065">
    <property type="component" value="Unassembled WGS sequence"/>
</dbReference>
<dbReference type="NCBIfam" id="TIGR01413">
    <property type="entry name" value="Dyp_perox_fam"/>
    <property type="match status" value="1"/>
</dbReference>
<feature type="domain" description="Dyp-type peroxidase N-terminal" evidence="8">
    <location>
        <begin position="66"/>
        <end position="147"/>
    </location>
</feature>
<dbReference type="InterPro" id="IPR011008">
    <property type="entry name" value="Dimeric_a/b-barrel"/>
</dbReference>
<dbReference type="GO" id="GO:0020037">
    <property type="term" value="F:heme binding"/>
    <property type="evidence" value="ECO:0007669"/>
    <property type="project" value="InterPro"/>
</dbReference>
<evidence type="ECO:0000313" key="11">
    <source>
        <dbReference type="Proteomes" id="UP000199065"/>
    </source>
</evidence>
<feature type="region of interest" description="Disordered" evidence="7">
    <location>
        <begin position="202"/>
        <end position="231"/>
    </location>
</feature>
<evidence type="ECO:0000256" key="5">
    <source>
        <dbReference type="ARBA" id="ARBA00023004"/>
    </source>
</evidence>
<dbReference type="PROSITE" id="PS51404">
    <property type="entry name" value="DYP_PEROXIDASE"/>
    <property type="match status" value="1"/>
</dbReference>
<dbReference type="InterPro" id="IPR048327">
    <property type="entry name" value="Dyp_perox_N"/>
</dbReference>
<dbReference type="EMBL" id="FOPJ01000002">
    <property type="protein sequence ID" value="SFG26006.1"/>
    <property type="molecule type" value="Genomic_DNA"/>
</dbReference>
<evidence type="ECO:0000256" key="7">
    <source>
        <dbReference type="SAM" id="MobiDB-lite"/>
    </source>
</evidence>
<dbReference type="STRING" id="185761.SAMN05660282_00390"/>
<evidence type="ECO:0000256" key="3">
    <source>
        <dbReference type="ARBA" id="ARBA00022723"/>
    </source>
</evidence>
<dbReference type="GO" id="GO:0005829">
    <property type="term" value="C:cytosol"/>
    <property type="evidence" value="ECO:0007669"/>
    <property type="project" value="TreeGrafter"/>
</dbReference>
<dbReference type="Pfam" id="PF04261">
    <property type="entry name" value="Dyp_perox_N"/>
    <property type="match status" value="1"/>
</dbReference>
<dbReference type="PANTHER" id="PTHR30521">
    <property type="entry name" value="DEFERROCHELATASE/PEROXIDASE"/>
    <property type="match status" value="1"/>
</dbReference>
<sequence length="326" mass="35925">MTLNSRVARLRGKMEAMTYQSGITGLGVTDHAYFELDLLVDAASEGKTSIGALAAAANLPSTCGANIVIGVRPELWAQVADPQDVPENVHGFNEPMQGKDGYSMPATQHDAWLYVASSSRSQCFDVSHKILDHLKPYFKVADETIGWVYEKNRDLTGFEDGTENPGAFEAPSVVAIPDGKPGAGASILLFQKWVHQTQEWESLSTEEQEDAIGRTKVDSVELDDEEKPESSHVARSVVEVDGEELDVYRRNVAYGDRGEHGTVFVGFTFDQWRMNEMLRRMAGADGGPRDMLTYFTTAITGSWYVCPSNQGLMRIMEATGQLEDED</sequence>
<proteinExistence type="inferred from homology"/>
<keyword evidence="2 10" id="KW-0575">Peroxidase</keyword>
<dbReference type="PANTHER" id="PTHR30521:SF0">
    <property type="entry name" value="DYP-TYPE PEROXIDASE FAMILY PROTEIN"/>
    <property type="match status" value="1"/>
</dbReference>
<keyword evidence="4" id="KW-0560">Oxidoreductase</keyword>
<evidence type="ECO:0000256" key="6">
    <source>
        <dbReference type="ARBA" id="ARBA00025737"/>
    </source>
</evidence>
<protein>
    <submittedName>
        <fullName evidence="10">Putative iron-dependent peroxidase</fullName>
    </submittedName>
</protein>
<dbReference type="InterPro" id="IPR048328">
    <property type="entry name" value="Dyp_perox_C"/>
</dbReference>
<evidence type="ECO:0000259" key="8">
    <source>
        <dbReference type="Pfam" id="PF04261"/>
    </source>
</evidence>
<evidence type="ECO:0000256" key="4">
    <source>
        <dbReference type="ARBA" id="ARBA00023002"/>
    </source>
</evidence>
<comment type="similarity">
    <text evidence="6">Belongs to the DyP-type peroxidase family.</text>
</comment>
<keyword evidence="3" id="KW-0479">Metal-binding</keyword>
<gene>
    <name evidence="10" type="ORF">SAMN05660282_00390</name>
</gene>
<evidence type="ECO:0000256" key="2">
    <source>
        <dbReference type="ARBA" id="ARBA00022559"/>
    </source>
</evidence>